<evidence type="ECO:0000256" key="1">
    <source>
        <dbReference type="ARBA" id="ARBA00001947"/>
    </source>
</evidence>
<evidence type="ECO:0000313" key="8">
    <source>
        <dbReference type="Proteomes" id="UP000831880"/>
    </source>
</evidence>
<dbReference type="PANTHER" id="PTHR43350">
    <property type="entry name" value="NAD-DEPENDENT ALCOHOL DEHYDROGENASE"/>
    <property type="match status" value="1"/>
</dbReference>
<feature type="domain" description="Alcohol dehydrogenase-like C-terminal" evidence="6">
    <location>
        <begin position="168"/>
        <end position="286"/>
    </location>
</feature>
<dbReference type="Pfam" id="PF00107">
    <property type="entry name" value="ADH_zinc_N"/>
    <property type="match status" value="1"/>
</dbReference>
<proteinExistence type="inferred from homology"/>
<keyword evidence="3" id="KW-0479">Metal-binding</keyword>
<dbReference type="SUPFAM" id="SSF50129">
    <property type="entry name" value="GroES-like"/>
    <property type="match status" value="1"/>
</dbReference>
<dbReference type="InterPro" id="IPR011032">
    <property type="entry name" value="GroES-like_sf"/>
</dbReference>
<dbReference type="EMBL" id="CP095074">
    <property type="protein sequence ID" value="UOQ95731.1"/>
    <property type="molecule type" value="Genomic_DNA"/>
</dbReference>
<keyword evidence="5" id="KW-0560">Oxidoreductase</keyword>
<sequence length="351" mass="38719">MKTLVATKPREAAFLNVDAPELGEEEVKIKVEFSAPKHGTEVVDFRGITPFMDEEFSEEWRSFIPREDTSEKGIVFGEFKLGNMIVGEIVETGHKVTDVSVGDRVCTYGPISEYVIVNASNNHRLLKMPEHGKWQNAVCYDPAQFALGAVRDAHIRPGDCVAISGLGAIGQIAIQLVKKMGASLVIGVDPIEHRREIAREGGADVCLDPTSCDAGFEVKKLTDKQGVDAWVETSGISSALQDALKGTGYAGTISYIAFAKPFPEGLNFGREAHFNNANLVFSRVASEPNRDYPRWDRKRIERTCWQLLMNGHLDCEKIIDPVVSFEDSAEAYMKYVDQSPNLSIKLGVQHG</sequence>
<evidence type="ECO:0000256" key="3">
    <source>
        <dbReference type="ARBA" id="ARBA00022723"/>
    </source>
</evidence>
<keyword evidence="8" id="KW-1185">Reference proteome</keyword>
<comment type="similarity">
    <text evidence="2">Belongs to the zinc-containing alcohol dehydrogenase family.</text>
</comment>
<dbReference type="Proteomes" id="UP000831880">
    <property type="component" value="Chromosome"/>
</dbReference>
<dbReference type="CDD" id="cd08255">
    <property type="entry name" value="2-desacetyl-2-hydroxyethyl_bacteriochlorophyllide_like"/>
    <property type="match status" value="1"/>
</dbReference>
<comment type="cofactor">
    <cofactor evidence="1">
        <name>Zn(2+)</name>
        <dbReference type="ChEBI" id="CHEBI:29105"/>
    </cofactor>
</comment>
<protein>
    <submittedName>
        <fullName evidence="7">Zinc-binding alcohol dehydrogenase</fullName>
    </submittedName>
</protein>
<dbReference type="PANTHER" id="PTHR43350:SF19">
    <property type="entry name" value="D-GULOSIDE 3-DEHYDROGENASE"/>
    <property type="match status" value="1"/>
</dbReference>
<dbReference type="Gene3D" id="3.40.50.720">
    <property type="entry name" value="NAD(P)-binding Rossmann-like Domain"/>
    <property type="match status" value="1"/>
</dbReference>
<evidence type="ECO:0000256" key="4">
    <source>
        <dbReference type="ARBA" id="ARBA00022833"/>
    </source>
</evidence>
<dbReference type="InterPro" id="IPR036291">
    <property type="entry name" value="NAD(P)-bd_dom_sf"/>
</dbReference>
<evidence type="ECO:0000313" key="7">
    <source>
        <dbReference type="EMBL" id="UOQ95731.1"/>
    </source>
</evidence>
<accession>A0ABY4H600</accession>
<gene>
    <name evidence="7" type="ORF">MUO14_17460</name>
</gene>
<evidence type="ECO:0000256" key="2">
    <source>
        <dbReference type="ARBA" id="ARBA00008072"/>
    </source>
</evidence>
<reference evidence="7 8" key="1">
    <citation type="submission" date="2022-04" db="EMBL/GenBank/DDBJ databases">
        <title>Halobacillus sp. isolated from saltern.</title>
        <authorList>
            <person name="Won M."/>
            <person name="Lee C.-M."/>
            <person name="Woen H.-Y."/>
            <person name="Kwon S.-W."/>
        </authorList>
    </citation>
    <scope>NUCLEOTIDE SEQUENCE [LARGE SCALE GENOMIC DNA]</scope>
    <source>
        <strain evidence="7 8">SSTM10-2</strain>
    </source>
</reference>
<organism evidence="7 8">
    <name type="scientific">Halobacillus shinanisalinarum</name>
    <dbReference type="NCBI Taxonomy" id="2932258"/>
    <lineage>
        <taxon>Bacteria</taxon>
        <taxon>Bacillati</taxon>
        <taxon>Bacillota</taxon>
        <taxon>Bacilli</taxon>
        <taxon>Bacillales</taxon>
        <taxon>Bacillaceae</taxon>
        <taxon>Halobacillus</taxon>
    </lineage>
</organism>
<dbReference type="SUPFAM" id="SSF51735">
    <property type="entry name" value="NAD(P)-binding Rossmann-fold domains"/>
    <property type="match status" value="1"/>
</dbReference>
<dbReference type="Gene3D" id="3.90.180.10">
    <property type="entry name" value="Medium-chain alcohol dehydrogenases, catalytic domain"/>
    <property type="match status" value="2"/>
</dbReference>
<dbReference type="InterPro" id="IPR013149">
    <property type="entry name" value="ADH-like_C"/>
</dbReference>
<evidence type="ECO:0000259" key="6">
    <source>
        <dbReference type="Pfam" id="PF00107"/>
    </source>
</evidence>
<evidence type="ECO:0000256" key="5">
    <source>
        <dbReference type="ARBA" id="ARBA00023002"/>
    </source>
</evidence>
<dbReference type="RefSeq" id="WP_244755645.1">
    <property type="nucleotide sequence ID" value="NZ_CP095074.1"/>
</dbReference>
<name>A0ABY4H600_9BACI</name>
<keyword evidence="4" id="KW-0862">Zinc</keyword>